<protein>
    <submittedName>
        <fullName evidence="2">Uncharacterized protein</fullName>
    </submittedName>
</protein>
<keyword evidence="3" id="KW-1185">Reference proteome</keyword>
<accession>K1WK40</accession>
<dbReference type="AlphaFoldDB" id="K1WK40"/>
<gene>
    <name evidence="2" type="ORF">MBM_08659</name>
</gene>
<evidence type="ECO:0000313" key="3">
    <source>
        <dbReference type="Proteomes" id="UP000006753"/>
    </source>
</evidence>
<dbReference type="Proteomes" id="UP000006753">
    <property type="component" value="Unassembled WGS sequence"/>
</dbReference>
<organism evidence="2 3">
    <name type="scientific">Marssonina brunnea f. sp. multigermtubi (strain MB_m1)</name>
    <name type="common">Marssonina leaf spot fungus</name>
    <dbReference type="NCBI Taxonomy" id="1072389"/>
    <lineage>
        <taxon>Eukaryota</taxon>
        <taxon>Fungi</taxon>
        <taxon>Dikarya</taxon>
        <taxon>Ascomycota</taxon>
        <taxon>Pezizomycotina</taxon>
        <taxon>Leotiomycetes</taxon>
        <taxon>Helotiales</taxon>
        <taxon>Drepanopezizaceae</taxon>
        <taxon>Drepanopeziza</taxon>
    </lineage>
</organism>
<evidence type="ECO:0000313" key="2">
    <source>
        <dbReference type="EMBL" id="EKD13216.1"/>
    </source>
</evidence>
<evidence type="ECO:0000256" key="1">
    <source>
        <dbReference type="SAM" id="MobiDB-lite"/>
    </source>
</evidence>
<name>K1WK40_MARBU</name>
<feature type="compositionally biased region" description="Low complexity" evidence="1">
    <location>
        <begin position="1"/>
        <end position="28"/>
    </location>
</feature>
<proteinExistence type="predicted"/>
<sequence>MFSTSSSSSPTSKSTTNEQPASTYTPASSPLPPPHPKRAFLFEEQSHLKTLCAKSDARCYAGQRPYTYLELTVLMNQKIKSTYAVNFSIWLFGVQDIVDEIAAEWQWYGREGQPAETEVGLGELVRSREWWWWPSPSVVTGSPSTTAG</sequence>
<dbReference type="EMBL" id="JH921451">
    <property type="protein sequence ID" value="EKD13216.1"/>
    <property type="molecule type" value="Genomic_DNA"/>
</dbReference>
<dbReference type="KEGG" id="mbe:MBM_08659"/>
<feature type="region of interest" description="Disordered" evidence="1">
    <location>
        <begin position="1"/>
        <end position="36"/>
    </location>
</feature>
<dbReference type="OrthoDB" id="10394696at2759"/>
<dbReference type="HOGENOM" id="CLU_1759200_0_0_1"/>
<reference evidence="2 3" key="1">
    <citation type="journal article" date="2012" name="BMC Genomics">
        <title>Sequencing the genome of Marssonina brunnea reveals fungus-poplar co-evolution.</title>
        <authorList>
            <person name="Zhu S."/>
            <person name="Cao Y.-Z."/>
            <person name="Jiang C."/>
            <person name="Tan B.-Y."/>
            <person name="Wang Z."/>
            <person name="Feng S."/>
            <person name="Zhang L."/>
            <person name="Su X.-H."/>
            <person name="Brejova B."/>
            <person name="Vinar T."/>
            <person name="Xu M."/>
            <person name="Wang M.-X."/>
            <person name="Zhang S.-G."/>
            <person name="Huang M.-R."/>
            <person name="Wu R."/>
            <person name="Zhou Y."/>
        </authorList>
    </citation>
    <scope>NUCLEOTIDE SEQUENCE [LARGE SCALE GENOMIC DNA]</scope>
    <source>
        <strain evidence="2 3">MB_m1</strain>
    </source>
</reference>
<dbReference type="InParanoid" id="K1WK40"/>